<reference evidence="1 2" key="2">
    <citation type="journal article" date="2022" name="Mol. Biol. Evol.">
        <title>Comparative Genomics Reveals Insights into the Divergent Evolution of Astigmatic Mites and Household Pest Adaptations.</title>
        <authorList>
            <person name="Xiong Q."/>
            <person name="Wan A.T."/>
            <person name="Liu X."/>
            <person name="Fung C.S."/>
            <person name="Xiao X."/>
            <person name="Malainual N."/>
            <person name="Hou J."/>
            <person name="Wang L."/>
            <person name="Wang M."/>
            <person name="Yang K.Y."/>
            <person name="Cui Y."/>
            <person name="Leung E.L."/>
            <person name="Nong W."/>
            <person name="Shin S.K."/>
            <person name="Au S.W."/>
            <person name="Jeong K.Y."/>
            <person name="Chew F.T."/>
            <person name="Hui J.H."/>
            <person name="Leung T.F."/>
            <person name="Tungtrongchitr A."/>
            <person name="Zhong N."/>
            <person name="Liu Z."/>
            <person name="Tsui S.K."/>
        </authorList>
    </citation>
    <scope>NUCLEOTIDE SEQUENCE [LARGE SCALE GENOMIC DNA]</scope>
    <source>
        <strain evidence="1">Derp</strain>
    </source>
</reference>
<organism evidence="1 2">
    <name type="scientific">Dermatophagoides pteronyssinus</name>
    <name type="common">European house dust mite</name>
    <dbReference type="NCBI Taxonomy" id="6956"/>
    <lineage>
        <taxon>Eukaryota</taxon>
        <taxon>Metazoa</taxon>
        <taxon>Ecdysozoa</taxon>
        <taxon>Arthropoda</taxon>
        <taxon>Chelicerata</taxon>
        <taxon>Arachnida</taxon>
        <taxon>Acari</taxon>
        <taxon>Acariformes</taxon>
        <taxon>Sarcoptiformes</taxon>
        <taxon>Astigmata</taxon>
        <taxon>Psoroptidia</taxon>
        <taxon>Analgoidea</taxon>
        <taxon>Pyroglyphidae</taxon>
        <taxon>Dermatophagoidinae</taxon>
        <taxon>Dermatophagoides</taxon>
    </lineage>
</organism>
<reference evidence="1 2" key="1">
    <citation type="journal article" date="2018" name="J. Allergy Clin. Immunol.">
        <title>High-quality assembly of Dermatophagoides pteronyssinus genome and transcriptome reveals a wide range of novel allergens.</title>
        <authorList>
            <person name="Liu X.Y."/>
            <person name="Yang K.Y."/>
            <person name="Wang M.Q."/>
            <person name="Kwok J.S."/>
            <person name="Zeng X."/>
            <person name="Yang Z."/>
            <person name="Xiao X.J."/>
            <person name="Lau C.P."/>
            <person name="Li Y."/>
            <person name="Huang Z.M."/>
            <person name="Ba J.G."/>
            <person name="Yim A.K."/>
            <person name="Ouyang C.Y."/>
            <person name="Ngai S.M."/>
            <person name="Chan T.F."/>
            <person name="Leung E.L."/>
            <person name="Liu L."/>
            <person name="Liu Z.G."/>
            <person name="Tsui S.K."/>
        </authorList>
    </citation>
    <scope>NUCLEOTIDE SEQUENCE [LARGE SCALE GENOMIC DNA]</scope>
    <source>
        <strain evidence="1">Derp</strain>
    </source>
</reference>
<proteinExistence type="predicted"/>
<sequence length="76" mass="9304">MFKISTPEIEQTNFVNITVEFYPHFRSSKLNQDFANRFDIVLFRREWLMLMVLSRYYELPKHEKMICLKISKSIQI</sequence>
<dbReference type="EMBL" id="NJHN03000060">
    <property type="protein sequence ID" value="KAH9419161.1"/>
    <property type="molecule type" value="Genomic_DNA"/>
</dbReference>
<comment type="caution">
    <text evidence="1">The sequence shown here is derived from an EMBL/GenBank/DDBJ whole genome shotgun (WGS) entry which is preliminary data.</text>
</comment>
<protein>
    <submittedName>
        <fullName evidence="1">Uncharacterized protein</fullName>
    </submittedName>
</protein>
<dbReference type="Proteomes" id="UP000887458">
    <property type="component" value="Unassembled WGS sequence"/>
</dbReference>
<gene>
    <name evidence="1" type="ORF">DERP_005665</name>
</gene>
<name>A0ABQ8J973_DERPT</name>
<keyword evidence="2" id="KW-1185">Reference proteome</keyword>
<accession>A0ABQ8J973</accession>
<evidence type="ECO:0000313" key="2">
    <source>
        <dbReference type="Proteomes" id="UP000887458"/>
    </source>
</evidence>
<evidence type="ECO:0000313" key="1">
    <source>
        <dbReference type="EMBL" id="KAH9419161.1"/>
    </source>
</evidence>